<dbReference type="Gene3D" id="1.10.10.10">
    <property type="entry name" value="Winged helix-like DNA-binding domain superfamily/Winged helix DNA-binding domain"/>
    <property type="match status" value="1"/>
</dbReference>
<feature type="domain" description="HTH arsR-type" evidence="4">
    <location>
        <begin position="207"/>
        <end position="299"/>
    </location>
</feature>
<dbReference type="Proteomes" id="UP000587396">
    <property type="component" value="Unassembled WGS sequence"/>
</dbReference>
<dbReference type="AlphaFoldDB" id="A0A842JIR2"/>
<reference evidence="5 6" key="1">
    <citation type="submission" date="2020-08" db="EMBL/GenBank/DDBJ databases">
        <authorList>
            <person name="Liu C."/>
            <person name="Sun Q."/>
        </authorList>
    </citation>
    <scope>NUCLEOTIDE SEQUENCE [LARGE SCALE GENOMIC DNA]</scope>
    <source>
        <strain evidence="5 6">N22</strain>
    </source>
</reference>
<accession>A0A842JIR2</accession>
<dbReference type="Pfam" id="PF01022">
    <property type="entry name" value="HTH_5"/>
    <property type="match status" value="1"/>
</dbReference>
<dbReference type="SUPFAM" id="SSF46785">
    <property type="entry name" value="Winged helix' DNA-binding domain"/>
    <property type="match status" value="1"/>
</dbReference>
<organism evidence="5 6">
    <name type="scientific">Gordonibacter massiliensis</name>
    <name type="common">ex Traore et al. 2017</name>
    <dbReference type="NCBI Taxonomy" id="1841863"/>
    <lineage>
        <taxon>Bacteria</taxon>
        <taxon>Bacillati</taxon>
        <taxon>Actinomycetota</taxon>
        <taxon>Coriobacteriia</taxon>
        <taxon>Eggerthellales</taxon>
        <taxon>Eggerthellaceae</taxon>
        <taxon>Gordonibacter</taxon>
    </lineage>
</organism>
<dbReference type="PANTHER" id="PTHR33154:SF18">
    <property type="entry name" value="ARSENICAL RESISTANCE OPERON REPRESSOR"/>
    <property type="match status" value="1"/>
</dbReference>
<dbReference type="InterPro" id="IPR036390">
    <property type="entry name" value="WH_DNA-bd_sf"/>
</dbReference>
<proteinExistence type="predicted"/>
<name>A0A842JIR2_9ACTN</name>
<evidence type="ECO:0000256" key="3">
    <source>
        <dbReference type="ARBA" id="ARBA00023163"/>
    </source>
</evidence>
<dbReference type="InterPro" id="IPR036388">
    <property type="entry name" value="WH-like_DNA-bd_sf"/>
</dbReference>
<evidence type="ECO:0000259" key="4">
    <source>
        <dbReference type="PROSITE" id="PS50987"/>
    </source>
</evidence>
<dbReference type="InterPro" id="IPR001845">
    <property type="entry name" value="HTH_ArsR_DNA-bd_dom"/>
</dbReference>
<protein>
    <submittedName>
        <fullName evidence="5">Winged helix-turn-helix transcriptional regulator</fullName>
    </submittedName>
</protein>
<dbReference type="SMART" id="SM00418">
    <property type="entry name" value="HTH_ARSR"/>
    <property type="match status" value="1"/>
</dbReference>
<dbReference type="GO" id="GO:0003677">
    <property type="term" value="F:DNA binding"/>
    <property type="evidence" value="ECO:0007669"/>
    <property type="project" value="UniProtKB-KW"/>
</dbReference>
<evidence type="ECO:0000313" key="6">
    <source>
        <dbReference type="Proteomes" id="UP000587396"/>
    </source>
</evidence>
<dbReference type="RefSeq" id="WP_185905011.1">
    <property type="nucleotide sequence ID" value="NZ_JACMSE010000004.1"/>
</dbReference>
<dbReference type="InterPro" id="IPR011991">
    <property type="entry name" value="ArsR-like_HTH"/>
</dbReference>
<sequence length="299" mass="33326">MDGFGIEGAAFYQANFQVIERYYTAFRKRIVPSAGVKLFDGCDEATLLAYAAVFLRHPEWFDPAVEIDDEAALRTVEEVFNEGTEGSGESVVDVLESGDFSDRAKWQIMALFQQPKQRIELVAQAVRDNFPAFEHAYAKVKSEADILLDRFEMRSKEERPTSFMKLSRKIDAETEIVPILAEPLMVCIAEGMCLYGLLVDRLTNEEEPGFTKAELLIGAKALSDSSKISILLALKEGSLYNLEIAEQVALTPATTSHHMNNLLAAGFVGIEKRDGKVYYHLAEDGIERFLKGAGDLLVR</sequence>
<keyword evidence="1" id="KW-0805">Transcription regulation</keyword>
<keyword evidence="6" id="KW-1185">Reference proteome</keyword>
<keyword evidence="2" id="KW-0238">DNA-binding</keyword>
<gene>
    <name evidence="5" type="ORF">H7313_07190</name>
</gene>
<dbReference type="PROSITE" id="PS50987">
    <property type="entry name" value="HTH_ARSR_2"/>
    <property type="match status" value="1"/>
</dbReference>
<dbReference type="PANTHER" id="PTHR33154">
    <property type="entry name" value="TRANSCRIPTIONAL REGULATOR, ARSR FAMILY"/>
    <property type="match status" value="1"/>
</dbReference>
<dbReference type="CDD" id="cd00090">
    <property type="entry name" value="HTH_ARSR"/>
    <property type="match status" value="1"/>
</dbReference>
<dbReference type="PRINTS" id="PR00778">
    <property type="entry name" value="HTHARSR"/>
</dbReference>
<evidence type="ECO:0000313" key="5">
    <source>
        <dbReference type="EMBL" id="MBC2889129.1"/>
    </source>
</evidence>
<dbReference type="GO" id="GO:0003700">
    <property type="term" value="F:DNA-binding transcription factor activity"/>
    <property type="evidence" value="ECO:0007669"/>
    <property type="project" value="InterPro"/>
</dbReference>
<evidence type="ECO:0000256" key="1">
    <source>
        <dbReference type="ARBA" id="ARBA00023015"/>
    </source>
</evidence>
<dbReference type="InterPro" id="IPR051081">
    <property type="entry name" value="HTH_MetalResp_TranReg"/>
</dbReference>
<keyword evidence="3" id="KW-0804">Transcription</keyword>
<comment type="caution">
    <text evidence="5">The sequence shown here is derived from an EMBL/GenBank/DDBJ whole genome shotgun (WGS) entry which is preliminary data.</text>
</comment>
<dbReference type="EMBL" id="JACMSE010000004">
    <property type="protein sequence ID" value="MBC2889129.1"/>
    <property type="molecule type" value="Genomic_DNA"/>
</dbReference>
<evidence type="ECO:0000256" key="2">
    <source>
        <dbReference type="ARBA" id="ARBA00023125"/>
    </source>
</evidence>